<dbReference type="AlphaFoldDB" id="A0AAV7QPB4"/>
<reference evidence="2" key="1">
    <citation type="journal article" date="2022" name="bioRxiv">
        <title>Sequencing and chromosome-scale assembly of the giantPleurodeles waltlgenome.</title>
        <authorList>
            <person name="Brown T."/>
            <person name="Elewa A."/>
            <person name="Iarovenko S."/>
            <person name="Subramanian E."/>
            <person name="Araus A.J."/>
            <person name="Petzold A."/>
            <person name="Susuki M."/>
            <person name="Suzuki K.-i.T."/>
            <person name="Hayashi T."/>
            <person name="Toyoda A."/>
            <person name="Oliveira C."/>
            <person name="Osipova E."/>
            <person name="Leigh N.D."/>
            <person name="Simon A."/>
            <person name="Yun M.H."/>
        </authorList>
    </citation>
    <scope>NUCLEOTIDE SEQUENCE</scope>
    <source>
        <strain evidence="2">20211129_DDA</strain>
        <tissue evidence="2">Liver</tissue>
    </source>
</reference>
<accession>A0AAV7QPB4</accession>
<keyword evidence="1" id="KW-0812">Transmembrane</keyword>
<dbReference type="EMBL" id="JANPWB010000010">
    <property type="protein sequence ID" value="KAJ1142351.1"/>
    <property type="molecule type" value="Genomic_DNA"/>
</dbReference>
<comment type="caution">
    <text evidence="2">The sequence shown here is derived from an EMBL/GenBank/DDBJ whole genome shotgun (WGS) entry which is preliminary data.</text>
</comment>
<feature type="transmembrane region" description="Helical" evidence="1">
    <location>
        <begin position="144"/>
        <end position="163"/>
    </location>
</feature>
<name>A0AAV7QPB4_PLEWA</name>
<evidence type="ECO:0000256" key="1">
    <source>
        <dbReference type="SAM" id="Phobius"/>
    </source>
</evidence>
<organism evidence="2 3">
    <name type="scientific">Pleurodeles waltl</name>
    <name type="common">Iberian ribbed newt</name>
    <dbReference type="NCBI Taxonomy" id="8319"/>
    <lineage>
        <taxon>Eukaryota</taxon>
        <taxon>Metazoa</taxon>
        <taxon>Chordata</taxon>
        <taxon>Craniata</taxon>
        <taxon>Vertebrata</taxon>
        <taxon>Euteleostomi</taxon>
        <taxon>Amphibia</taxon>
        <taxon>Batrachia</taxon>
        <taxon>Caudata</taxon>
        <taxon>Salamandroidea</taxon>
        <taxon>Salamandridae</taxon>
        <taxon>Pleurodelinae</taxon>
        <taxon>Pleurodeles</taxon>
    </lineage>
</organism>
<gene>
    <name evidence="2" type="ORF">NDU88_008677</name>
</gene>
<feature type="non-terminal residue" evidence="2">
    <location>
        <position position="1"/>
    </location>
</feature>
<evidence type="ECO:0000313" key="3">
    <source>
        <dbReference type="Proteomes" id="UP001066276"/>
    </source>
</evidence>
<dbReference type="PANTHER" id="PTHR31061:SF34">
    <property type="entry name" value="HEPARAN-ALPHA-GLUCOSAMINIDE N-ACETYLTRANSFERASE"/>
    <property type="match status" value="1"/>
</dbReference>
<feature type="transmembrane region" description="Helical" evidence="1">
    <location>
        <begin position="66"/>
        <end position="84"/>
    </location>
</feature>
<proteinExistence type="predicted"/>
<dbReference type="Proteomes" id="UP001066276">
    <property type="component" value="Chromosome 6"/>
</dbReference>
<evidence type="ECO:0000313" key="2">
    <source>
        <dbReference type="EMBL" id="KAJ1142351.1"/>
    </source>
</evidence>
<protein>
    <recommendedName>
        <fullName evidence="4">DUF5009 domain-containing protein</fullName>
    </recommendedName>
</protein>
<evidence type="ECO:0008006" key="4">
    <source>
        <dbReference type="Google" id="ProtNLM"/>
    </source>
</evidence>
<keyword evidence="1" id="KW-0472">Membrane</keyword>
<feature type="non-terminal residue" evidence="2">
    <location>
        <position position="168"/>
    </location>
</feature>
<sequence>FALTVMVFVNYGGGGYWFFEHAPWNGLTIADLVMPWFVFMIGTSVALAFIALLKRGVTRLQLLRKITWRTIVLMVIGLFFLNYGPADGPLSWSWARIPGVLQRLGFTYFTIALMQTCFGKNIQDCKTVAWWAPVRDVVLYWPEWIVIGLLETLWLSLTFLLSVPGCPT</sequence>
<feature type="transmembrane region" description="Helical" evidence="1">
    <location>
        <begin position="33"/>
        <end position="54"/>
    </location>
</feature>
<dbReference type="PANTHER" id="PTHR31061">
    <property type="entry name" value="LD22376P"/>
    <property type="match status" value="1"/>
</dbReference>
<keyword evidence="3" id="KW-1185">Reference proteome</keyword>
<keyword evidence="1" id="KW-1133">Transmembrane helix</keyword>